<keyword evidence="4" id="KW-1185">Reference proteome</keyword>
<dbReference type="EMBL" id="JAVRHU010000001">
    <property type="protein sequence ID" value="MDT0621203.1"/>
    <property type="molecule type" value="Genomic_DNA"/>
</dbReference>
<keyword evidence="2" id="KW-0812">Transmembrane</keyword>
<protein>
    <recommendedName>
        <fullName evidence="5">Periplasmic heavy metal sensor</fullName>
    </recommendedName>
</protein>
<keyword evidence="2" id="KW-1133">Transmembrane helix</keyword>
<feature type="transmembrane region" description="Helical" evidence="2">
    <location>
        <begin position="6"/>
        <end position="27"/>
    </location>
</feature>
<name>A0ABU3BGA9_9FLAO</name>
<evidence type="ECO:0000256" key="2">
    <source>
        <dbReference type="SAM" id="Phobius"/>
    </source>
</evidence>
<evidence type="ECO:0000313" key="3">
    <source>
        <dbReference type="EMBL" id="MDT0621203.1"/>
    </source>
</evidence>
<reference evidence="3 4" key="1">
    <citation type="submission" date="2023-09" db="EMBL/GenBank/DDBJ databases">
        <authorList>
            <person name="Rey-Velasco X."/>
        </authorList>
    </citation>
    <scope>NUCLEOTIDE SEQUENCE [LARGE SCALE GENOMIC DNA]</scope>
    <source>
        <strain evidence="3 4">P007</strain>
    </source>
</reference>
<feature type="region of interest" description="Disordered" evidence="1">
    <location>
        <begin position="138"/>
        <end position="157"/>
    </location>
</feature>
<keyword evidence="2" id="KW-0472">Membrane</keyword>
<evidence type="ECO:0008006" key="5">
    <source>
        <dbReference type="Google" id="ProtNLM"/>
    </source>
</evidence>
<proteinExistence type="predicted"/>
<dbReference type="RefSeq" id="WP_311384833.1">
    <property type="nucleotide sequence ID" value="NZ_JAVRHU010000001.1"/>
</dbReference>
<accession>A0ABU3BGA9</accession>
<sequence>MKKNLLLTIFLVFLMVMNGVLLYLFIVKPEGNNRPPRKFIAEQLNLDDNQLLKFRVIDKEHHQKMREMEMDSRELKGLLFSNLDNPAFTEKKLDSITILIGDLAHNKEKEVFSYFKELESICNAKQKNKLQKIVSGALRPGLGAGHGPNQGGPPPPR</sequence>
<comment type="caution">
    <text evidence="3">The sequence shown here is derived from an EMBL/GenBank/DDBJ whole genome shotgun (WGS) entry which is preliminary data.</text>
</comment>
<organism evidence="3 4">
    <name type="scientific">Croceitalea vernalis</name>
    <dbReference type="NCBI Taxonomy" id="3075599"/>
    <lineage>
        <taxon>Bacteria</taxon>
        <taxon>Pseudomonadati</taxon>
        <taxon>Bacteroidota</taxon>
        <taxon>Flavobacteriia</taxon>
        <taxon>Flavobacteriales</taxon>
        <taxon>Flavobacteriaceae</taxon>
        <taxon>Croceitalea</taxon>
    </lineage>
</organism>
<dbReference type="Proteomes" id="UP001250662">
    <property type="component" value="Unassembled WGS sequence"/>
</dbReference>
<dbReference type="Gene3D" id="1.20.120.1490">
    <property type="match status" value="1"/>
</dbReference>
<evidence type="ECO:0000256" key="1">
    <source>
        <dbReference type="SAM" id="MobiDB-lite"/>
    </source>
</evidence>
<evidence type="ECO:0000313" key="4">
    <source>
        <dbReference type="Proteomes" id="UP001250662"/>
    </source>
</evidence>
<gene>
    <name evidence="3" type="ORF">RM520_06185</name>
</gene>